<evidence type="ECO:0000313" key="4">
    <source>
        <dbReference type="Proteomes" id="UP000008553"/>
    </source>
</evidence>
<keyword evidence="2" id="KW-1133">Transmembrane helix</keyword>
<dbReference type="InterPro" id="IPR006477">
    <property type="entry name" value="Yir_bir_cir"/>
</dbReference>
<dbReference type="Proteomes" id="UP000008553">
    <property type="component" value="Unassembled WGS sequence"/>
</dbReference>
<feature type="region of interest" description="Disordered" evidence="1">
    <location>
        <begin position="262"/>
        <end position="282"/>
    </location>
</feature>
<evidence type="ECO:0000256" key="1">
    <source>
        <dbReference type="SAM" id="MobiDB-lite"/>
    </source>
</evidence>
<dbReference type="EMBL" id="AABL01002380">
    <property type="protein sequence ID" value="EAA19120.1"/>
    <property type="molecule type" value="Genomic_DNA"/>
</dbReference>
<proteinExistence type="predicted"/>
<accession>Q7R9N1</accession>
<keyword evidence="2" id="KW-0812">Transmembrane</keyword>
<feature type="transmembrane region" description="Helical" evidence="2">
    <location>
        <begin position="310"/>
        <end position="328"/>
    </location>
</feature>
<evidence type="ECO:0000256" key="2">
    <source>
        <dbReference type="SAM" id="Phobius"/>
    </source>
</evidence>
<gene>
    <name evidence="3" type="ORF">PY06830</name>
</gene>
<dbReference type="Pfam" id="PF06022">
    <property type="entry name" value="Cir_Bir_Yir"/>
    <property type="match status" value="1"/>
</dbReference>
<keyword evidence="2" id="KW-0472">Membrane</keyword>
<dbReference type="AlphaFoldDB" id="Q7R9N1"/>
<comment type="caution">
    <text evidence="3">The sequence shown here is derived from an EMBL/GenBank/DDBJ whole genome shotgun (WGS) entry which is preliminary data.</text>
</comment>
<protein>
    <submittedName>
        <fullName evidence="3">Bir1 protein</fullName>
    </submittedName>
</protein>
<name>Q7R9N1_PLAYO</name>
<reference evidence="3 4" key="1">
    <citation type="journal article" date="2002" name="Nature">
        <title>Genome sequence and comparative analysis of the model rodent malaria parasite Plasmodium yoelii yoelii.</title>
        <authorList>
            <person name="Carlton J.M."/>
            <person name="Angiuoli S.V."/>
            <person name="Suh B.B."/>
            <person name="Kooij T.W."/>
            <person name="Pertea M."/>
            <person name="Silva J.C."/>
            <person name="Ermolaeva M.D."/>
            <person name="Allen J.E."/>
            <person name="Selengut J.D."/>
            <person name="Koo H.L."/>
            <person name="Peterson J.D."/>
            <person name="Pop M."/>
            <person name="Kosack D.S."/>
            <person name="Shumway M.F."/>
            <person name="Bidwell S.L."/>
            <person name="Shallom S.J."/>
            <person name="van Aken S.E."/>
            <person name="Riedmuller S.B."/>
            <person name="Feldblyum T.V."/>
            <person name="Cho J.K."/>
            <person name="Quackenbush J."/>
            <person name="Sedegah M."/>
            <person name="Shoaibi A."/>
            <person name="Cummings L.M."/>
            <person name="Florens L."/>
            <person name="Yates J.R."/>
            <person name="Raine J.D."/>
            <person name="Sinden R.E."/>
            <person name="Harris M.A."/>
            <person name="Cunningham D.A."/>
            <person name="Preiser P.R."/>
            <person name="Bergman L.W."/>
            <person name="Vaidya A.B."/>
            <person name="van Lin L.H."/>
            <person name="Janse C.J."/>
            <person name="Waters A.P."/>
            <person name="Smith H.O."/>
            <person name="White O.R."/>
            <person name="Salzberg S.L."/>
            <person name="Venter J.C."/>
            <person name="Fraser C.M."/>
            <person name="Hoffman S.L."/>
            <person name="Gardner M.J."/>
            <person name="Carucci D.J."/>
        </authorList>
    </citation>
    <scope>NUCLEOTIDE SEQUENCE [LARGE SCALE GENOMIC DNA]</scope>
    <source>
        <strain evidence="3 4">17XNL</strain>
    </source>
</reference>
<organism evidence="3 4">
    <name type="scientific">Plasmodium yoelii yoelii</name>
    <dbReference type="NCBI Taxonomy" id="73239"/>
    <lineage>
        <taxon>Eukaryota</taxon>
        <taxon>Sar</taxon>
        <taxon>Alveolata</taxon>
        <taxon>Apicomplexa</taxon>
        <taxon>Aconoidasida</taxon>
        <taxon>Haemosporida</taxon>
        <taxon>Plasmodiidae</taxon>
        <taxon>Plasmodium</taxon>
        <taxon>Plasmodium (Vinckeia)</taxon>
    </lineage>
</organism>
<dbReference type="InParanoid" id="Q7R9N1"/>
<evidence type="ECO:0000313" key="3">
    <source>
        <dbReference type="EMBL" id="EAA19120.1"/>
    </source>
</evidence>
<sequence>MRYRSRIDNITSSIYIIILLRIFEILIVVTILFCISFTFCGEFTTLWKLFPDGLKDSGEYHFTNSLFKNYCPDGNCNNDIDKINAGCLRLFNDLFGKSGFSIDSNALKNDAVCIMIWLGYILSLKSHPGINTLNDFYSSHIQNNTKYTEHKIDDQKYNNYKNIIDEIKEYMDINISHMAKFYELLKLLCSMNTAYTNKNSNQASEQAKKFADEYTELFNDNDNIDGSSYSKVLDVLSKYYNNFENGRTIKYITINLTSLPTQKTPQKGNPEGPEVTKITEPSSETDKLDTETIIQGYDTTLSDSSLVNKLVIVLPILAAIPICLGIAYKVNNKEFKNYFHYIYPNINKKIKLFLKFLY</sequence>
<feature type="transmembrane region" description="Helical" evidence="2">
    <location>
        <begin position="12"/>
        <end position="39"/>
    </location>
</feature>
<dbReference type="PaxDb" id="73239-Q7R9N1"/>
<dbReference type="NCBIfam" id="TIGR01590">
    <property type="entry name" value="yir-bir-cir_Pla"/>
    <property type="match status" value="1"/>
</dbReference>
<keyword evidence="4" id="KW-1185">Reference proteome</keyword>